<dbReference type="InterPro" id="IPR036249">
    <property type="entry name" value="Thioredoxin-like_sf"/>
</dbReference>
<dbReference type="Pfam" id="PF00085">
    <property type="entry name" value="Thioredoxin"/>
    <property type="match status" value="1"/>
</dbReference>
<dbReference type="EMBL" id="CAADFS010000142">
    <property type="protein sequence ID" value="VFK51817.1"/>
    <property type="molecule type" value="Genomic_DNA"/>
</dbReference>
<evidence type="ECO:0000313" key="3">
    <source>
        <dbReference type="EMBL" id="VFK51817.1"/>
    </source>
</evidence>
<dbReference type="Gene3D" id="3.40.30.10">
    <property type="entry name" value="Glutaredoxin"/>
    <property type="match status" value="1"/>
</dbReference>
<evidence type="ECO:0000313" key="4">
    <source>
        <dbReference type="EMBL" id="VFK65051.1"/>
    </source>
</evidence>
<sequence length="78" mass="9164">MVRTYAKCLRRMLTRLAEEFNSLFIVVKVNNNEQRELAGQYGIQSLPTVKIFRHGSVVDEFLSVRSRRKLFIKFLSTI</sequence>
<dbReference type="InterPro" id="IPR013766">
    <property type="entry name" value="Thioredoxin_domain"/>
</dbReference>
<dbReference type="CDD" id="cd02947">
    <property type="entry name" value="TRX_family"/>
    <property type="match status" value="1"/>
</dbReference>
<evidence type="ECO:0000313" key="2">
    <source>
        <dbReference type="EMBL" id="VFK49162.1"/>
    </source>
</evidence>
<accession>A0A450ZDH7</accession>
<dbReference type="AlphaFoldDB" id="A0A450ZDH7"/>
<reference evidence="3" key="1">
    <citation type="submission" date="2019-02" db="EMBL/GenBank/DDBJ databases">
        <authorList>
            <person name="Gruber-Vodicka R. H."/>
            <person name="Seah K. B. B."/>
        </authorList>
    </citation>
    <scope>NUCLEOTIDE SEQUENCE</scope>
    <source>
        <strain evidence="3">BECK_BZ123</strain>
        <strain evidence="2">BECK_BZ125</strain>
        <strain evidence="4">BECK_BZ126</strain>
    </source>
</reference>
<dbReference type="SUPFAM" id="SSF52833">
    <property type="entry name" value="Thioredoxin-like"/>
    <property type="match status" value="1"/>
</dbReference>
<feature type="domain" description="Thioredoxin" evidence="1">
    <location>
        <begin position="7"/>
        <end position="70"/>
    </location>
</feature>
<protein>
    <submittedName>
        <fullName evidence="3">Putative thioredoxin</fullName>
    </submittedName>
</protein>
<proteinExistence type="predicted"/>
<name>A0A450ZDH7_9GAMM</name>
<organism evidence="3">
    <name type="scientific">Candidatus Kentrum sp. TC</name>
    <dbReference type="NCBI Taxonomy" id="2126339"/>
    <lineage>
        <taxon>Bacteria</taxon>
        <taxon>Pseudomonadati</taxon>
        <taxon>Pseudomonadota</taxon>
        <taxon>Gammaproteobacteria</taxon>
        <taxon>Candidatus Kentrum</taxon>
    </lineage>
</organism>
<evidence type="ECO:0000259" key="1">
    <source>
        <dbReference type="Pfam" id="PF00085"/>
    </source>
</evidence>
<dbReference type="EMBL" id="CAADFT010000160">
    <property type="protein sequence ID" value="VFK49162.1"/>
    <property type="molecule type" value="Genomic_DNA"/>
</dbReference>
<dbReference type="EMBL" id="CAADFW010000160">
    <property type="protein sequence ID" value="VFK65051.1"/>
    <property type="molecule type" value="Genomic_DNA"/>
</dbReference>
<gene>
    <name evidence="3" type="ORF">BECKTC1821D_GA0114238_11422</name>
    <name evidence="2" type="ORF">BECKTC1821E_GA0114239_11601</name>
    <name evidence="4" type="ORF">BECKTC1821F_GA0114240_11602</name>
</gene>